<sequence>MVKHQRKKQRNKRAAERTGASRASVSTGTVHRHPPSDVSILKETRYELGTVELEVAARLVGASRAKCGPCQETLANKVVSRHRLLLAALAGVPYGLPLNEGAAHSSLVSATTRSWVPIARAAAVSGDVTEAAAVVETMEAAHAGELLQDALDHWALAGATPERIADVLKAGGLDGAGHLHTEPDTGLMEGMLPYVPGWETDHDLATRMVGAVWAGCAPCQSRLIPAVVADRATLAGLAGAVFLTPPHDSVWETPAAGSAARAWIEQAHGAFQTSAAGAILRSVGELSEDAAADLLGEALDVWASSGAARAGVGLAGSMEAPPRQRPADSMDALREAGIKVFTLDDLDLGDDVDPYHLAPNYGVTLMQTTTPDGRSMPMLVLYPETEEAGIEDLKRRTDWEHWGLHGMPGMDPSWRLRANIANRSLSGLVHVGSDGEDDIELWRAAQSVSLPAAAWDLFDHVQHVLVAGPVTRPEDPGALQAAGDAGELLAVVARVSFL</sequence>
<dbReference type="RefSeq" id="WP_311718028.1">
    <property type="nucleotide sequence ID" value="NZ_JAVREZ010000015.1"/>
</dbReference>
<name>A0ABU2VI20_9ACTN</name>
<reference evidence="3" key="1">
    <citation type="submission" date="2023-07" db="EMBL/GenBank/DDBJ databases">
        <title>30 novel species of actinomycetes from the DSMZ collection.</title>
        <authorList>
            <person name="Nouioui I."/>
        </authorList>
    </citation>
    <scope>NUCLEOTIDE SEQUENCE [LARGE SCALE GENOMIC DNA]</scope>
    <source>
        <strain evidence="3">DSM 41640</strain>
    </source>
</reference>
<proteinExistence type="predicted"/>
<gene>
    <name evidence="2" type="ORF">RNB18_34540</name>
</gene>
<evidence type="ECO:0000313" key="2">
    <source>
        <dbReference type="EMBL" id="MDT0485239.1"/>
    </source>
</evidence>
<organism evidence="2 3">
    <name type="scientific">Streptomyces doebereineriae</name>
    <dbReference type="NCBI Taxonomy" id="3075528"/>
    <lineage>
        <taxon>Bacteria</taxon>
        <taxon>Bacillati</taxon>
        <taxon>Actinomycetota</taxon>
        <taxon>Actinomycetes</taxon>
        <taxon>Kitasatosporales</taxon>
        <taxon>Streptomycetaceae</taxon>
        <taxon>Streptomyces</taxon>
    </lineage>
</organism>
<protein>
    <submittedName>
        <fullName evidence="2">Uncharacterized protein</fullName>
    </submittedName>
</protein>
<feature type="compositionally biased region" description="Basic residues" evidence="1">
    <location>
        <begin position="1"/>
        <end position="12"/>
    </location>
</feature>
<comment type="caution">
    <text evidence="2">The sequence shown here is derived from an EMBL/GenBank/DDBJ whole genome shotgun (WGS) entry which is preliminary data.</text>
</comment>
<keyword evidence="3" id="KW-1185">Reference proteome</keyword>
<evidence type="ECO:0000256" key="1">
    <source>
        <dbReference type="SAM" id="MobiDB-lite"/>
    </source>
</evidence>
<evidence type="ECO:0000313" key="3">
    <source>
        <dbReference type="Proteomes" id="UP001183824"/>
    </source>
</evidence>
<dbReference type="EMBL" id="JAVREZ010000015">
    <property type="protein sequence ID" value="MDT0485239.1"/>
    <property type="molecule type" value="Genomic_DNA"/>
</dbReference>
<feature type="region of interest" description="Disordered" evidence="1">
    <location>
        <begin position="1"/>
        <end position="37"/>
    </location>
</feature>
<accession>A0ABU2VI20</accession>
<dbReference type="Proteomes" id="UP001183824">
    <property type="component" value="Unassembled WGS sequence"/>
</dbReference>